<sequence length="69" mass="6098">MPPPHCSPAGGRGAAGPADGGVAGAVGAAGSPGGGAADVDAAASLDGGKQGSGCDGGTRQGVAIWLSVL</sequence>
<accession>A0ACC3CE59</accession>
<organism evidence="1 2">
    <name type="scientific">Pyropia yezoensis</name>
    <name type="common">Susabi-nori</name>
    <name type="synonym">Porphyra yezoensis</name>
    <dbReference type="NCBI Taxonomy" id="2788"/>
    <lineage>
        <taxon>Eukaryota</taxon>
        <taxon>Rhodophyta</taxon>
        <taxon>Bangiophyceae</taxon>
        <taxon>Bangiales</taxon>
        <taxon>Bangiaceae</taxon>
        <taxon>Pyropia</taxon>
    </lineage>
</organism>
<evidence type="ECO:0000313" key="1">
    <source>
        <dbReference type="EMBL" id="KAK1868138.1"/>
    </source>
</evidence>
<name>A0ACC3CE59_PYRYE</name>
<proteinExistence type="predicted"/>
<gene>
    <name evidence="1" type="ORF">I4F81_010633</name>
</gene>
<protein>
    <submittedName>
        <fullName evidence="1">Uncharacterized protein</fullName>
    </submittedName>
</protein>
<dbReference type="Proteomes" id="UP000798662">
    <property type="component" value="Chromosome 3"/>
</dbReference>
<keyword evidence="2" id="KW-1185">Reference proteome</keyword>
<evidence type="ECO:0000313" key="2">
    <source>
        <dbReference type="Proteomes" id="UP000798662"/>
    </source>
</evidence>
<dbReference type="EMBL" id="CM020620">
    <property type="protein sequence ID" value="KAK1868138.1"/>
    <property type="molecule type" value="Genomic_DNA"/>
</dbReference>
<reference evidence="1" key="1">
    <citation type="submission" date="2019-11" db="EMBL/GenBank/DDBJ databases">
        <title>Nori genome reveals adaptations in red seaweeds to the harsh intertidal environment.</title>
        <authorList>
            <person name="Wang D."/>
            <person name="Mao Y."/>
        </authorList>
    </citation>
    <scope>NUCLEOTIDE SEQUENCE</scope>
    <source>
        <tissue evidence="1">Gametophyte</tissue>
    </source>
</reference>
<comment type="caution">
    <text evidence="1">The sequence shown here is derived from an EMBL/GenBank/DDBJ whole genome shotgun (WGS) entry which is preliminary data.</text>
</comment>